<accession>A0ABV6EBA5</accession>
<keyword evidence="4 6" id="KW-1133">Transmembrane helix</keyword>
<evidence type="ECO:0000256" key="5">
    <source>
        <dbReference type="ARBA" id="ARBA00023136"/>
    </source>
</evidence>
<feature type="transmembrane region" description="Helical" evidence="6">
    <location>
        <begin position="12"/>
        <end position="31"/>
    </location>
</feature>
<dbReference type="Pfam" id="PF08447">
    <property type="entry name" value="PAS_3"/>
    <property type="match status" value="1"/>
</dbReference>
<comment type="subcellular location">
    <subcellularLocation>
        <location evidence="1">Cell membrane</location>
        <topology evidence="1">Multi-pass membrane protein</topology>
    </subcellularLocation>
</comment>
<proteinExistence type="predicted"/>
<organism evidence="9 10">
    <name type="scientific">Serratia aquatilis</name>
    <dbReference type="NCBI Taxonomy" id="1737515"/>
    <lineage>
        <taxon>Bacteria</taxon>
        <taxon>Pseudomonadati</taxon>
        <taxon>Pseudomonadota</taxon>
        <taxon>Gammaproteobacteria</taxon>
        <taxon>Enterobacterales</taxon>
        <taxon>Yersiniaceae</taxon>
        <taxon>Serratia</taxon>
    </lineage>
</organism>
<name>A0ABV6EBA5_9GAMM</name>
<keyword evidence="2" id="KW-1003">Cell membrane</keyword>
<gene>
    <name evidence="9" type="ORF">ACFFJ3_07220</name>
</gene>
<dbReference type="InterPro" id="IPR007895">
    <property type="entry name" value="MASE1"/>
</dbReference>
<dbReference type="EMBL" id="JBHLXG010000005">
    <property type="protein sequence ID" value="MFC0226292.1"/>
    <property type="molecule type" value="Genomic_DNA"/>
</dbReference>
<sequence>MKSYSSLLRQIFILLLWGLAFYAAGLISLKFDDPNSPIAIVWFPAGVTVAAFLSARWREYPALLILFTLVNVLLDKGWQGNLLLSLTYSFLSMPASVAIAWVVRRFARLNDDLHVVLLWIAATFAISGLDALIVGSGYALANGLPVFSLFWRSFIADVTGILFATAVVMGFMSRRGTVVNKNFFTRLTGIILWLLLCALTWVIFAHDWPWLQNHAAALYFALACLPIVLVIAITVVSGNSGASASLLALGVIVIHFTDLRKGPFFIDGLDLAESLLLALSYLSATALLVAFIRVLRHTNNSFNPDTGRLTGNGVLYSLDPVSGSLSWANEISTLFGHLQPGMLESVEDVLQRVHAQDRDKLYNHWFSPDEFNKSSSLVFRIRGANGEWLTLVDSGAVQMASGEKRVIVGNWQASQYRLPPE</sequence>
<protein>
    <submittedName>
        <fullName evidence="9">MASE1 domain-containing protein</fullName>
    </submittedName>
</protein>
<feature type="transmembrane region" description="Helical" evidence="6">
    <location>
        <begin position="241"/>
        <end position="257"/>
    </location>
</feature>
<feature type="transmembrane region" description="Helical" evidence="6">
    <location>
        <begin position="183"/>
        <end position="204"/>
    </location>
</feature>
<dbReference type="InterPro" id="IPR013655">
    <property type="entry name" value="PAS_fold_3"/>
</dbReference>
<feature type="transmembrane region" description="Helical" evidence="6">
    <location>
        <begin position="277"/>
        <end position="295"/>
    </location>
</feature>
<dbReference type="Gene3D" id="3.30.450.20">
    <property type="entry name" value="PAS domain"/>
    <property type="match status" value="1"/>
</dbReference>
<evidence type="ECO:0000256" key="3">
    <source>
        <dbReference type="ARBA" id="ARBA00022692"/>
    </source>
</evidence>
<feature type="domain" description="MASE1" evidence="7">
    <location>
        <begin position="15"/>
        <end position="293"/>
    </location>
</feature>
<evidence type="ECO:0000256" key="6">
    <source>
        <dbReference type="SAM" id="Phobius"/>
    </source>
</evidence>
<comment type="caution">
    <text evidence="9">The sequence shown here is derived from an EMBL/GenBank/DDBJ whole genome shotgun (WGS) entry which is preliminary data.</text>
</comment>
<dbReference type="Pfam" id="PF05231">
    <property type="entry name" value="MASE1"/>
    <property type="match status" value="1"/>
</dbReference>
<evidence type="ECO:0000256" key="2">
    <source>
        <dbReference type="ARBA" id="ARBA00022475"/>
    </source>
</evidence>
<feature type="transmembrane region" description="Helical" evidence="6">
    <location>
        <begin position="37"/>
        <end position="55"/>
    </location>
</feature>
<feature type="transmembrane region" description="Helical" evidence="6">
    <location>
        <begin position="150"/>
        <end position="171"/>
    </location>
</feature>
<evidence type="ECO:0000313" key="9">
    <source>
        <dbReference type="EMBL" id="MFC0226292.1"/>
    </source>
</evidence>
<dbReference type="Proteomes" id="UP001589792">
    <property type="component" value="Unassembled WGS sequence"/>
</dbReference>
<evidence type="ECO:0000259" key="7">
    <source>
        <dbReference type="Pfam" id="PF05231"/>
    </source>
</evidence>
<keyword evidence="3 6" id="KW-0812">Transmembrane</keyword>
<keyword evidence="5 6" id="KW-0472">Membrane</keyword>
<evidence type="ECO:0000259" key="8">
    <source>
        <dbReference type="Pfam" id="PF08447"/>
    </source>
</evidence>
<reference evidence="9 10" key="1">
    <citation type="submission" date="2024-09" db="EMBL/GenBank/DDBJ databases">
        <authorList>
            <person name="Sun Q."/>
            <person name="Mori K."/>
        </authorList>
    </citation>
    <scope>NUCLEOTIDE SEQUENCE [LARGE SCALE GENOMIC DNA]</scope>
    <source>
        <strain evidence="9 10">CCM 8626</strain>
    </source>
</reference>
<evidence type="ECO:0000313" key="10">
    <source>
        <dbReference type="Proteomes" id="UP001589792"/>
    </source>
</evidence>
<feature type="domain" description="PAS fold-3" evidence="8">
    <location>
        <begin position="325"/>
        <end position="409"/>
    </location>
</feature>
<keyword evidence="10" id="KW-1185">Reference proteome</keyword>
<dbReference type="RefSeq" id="WP_380673992.1">
    <property type="nucleotide sequence ID" value="NZ_CP173186.1"/>
</dbReference>
<feature type="transmembrane region" description="Helical" evidence="6">
    <location>
        <begin position="62"/>
        <end position="79"/>
    </location>
</feature>
<evidence type="ECO:0000256" key="1">
    <source>
        <dbReference type="ARBA" id="ARBA00004651"/>
    </source>
</evidence>
<feature type="transmembrane region" description="Helical" evidence="6">
    <location>
        <begin position="85"/>
        <end position="103"/>
    </location>
</feature>
<feature type="transmembrane region" description="Helical" evidence="6">
    <location>
        <begin position="115"/>
        <end position="138"/>
    </location>
</feature>
<feature type="transmembrane region" description="Helical" evidence="6">
    <location>
        <begin position="216"/>
        <end position="236"/>
    </location>
</feature>
<evidence type="ECO:0000256" key="4">
    <source>
        <dbReference type="ARBA" id="ARBA00022989"/>
    </source>
</evidence>